<evidence type="ECO:0000256" key="30">
    <source>
        <dbReference type="ARBA" id="ARBA00023180"/>
    </source>
</evidence>
<dbReference type="FunFam" id="2.10.25.10:FF:000420">
    <property type="entry name" value="Coagulation factor VII"/>
    <property type="match status" value="1"/>
</dbReference>
<dbReference type="PROSITE" id="PS01187">
    <property type="entry name" value="EGF_CA"/>
    <property type="match status" value="2"/>
</dbReference>
<dbReference type="InterPro" id="IPR043504">
    <property type="entry name" value="Peptidase_S1_PA_chymotrypsin"/>
</dbReference>
<keyword evidence="29 34" id="KW-1015">Disulfide bond</keyword>
<dbReference type="SMART" id="SM00179">
    <property type="entry name" value="EGF_CA"/>
    <property type="match status" value="2"/>
</dbReference>
<keyword evidence="21 35" id="KW-0732">Signal</keyword>
<evidence type="ECO:0000256" key="26">
    <source>
        <dbReference type="ARBA" id="ARBA00022842"/>
    </source>
</evidence>
<dbReference type="SUPFAM" id="SSF50494">
    <property type="entry name" value="Trypsin-like serine proteases"/>
    <property type="match status" value="2"/>
</dbReference>
<dbReference type="InterPro" id="IPR001314">
    <property type="entry name" value="Peptidase_S1A"/>
</dbReference>
<comment type="catalytic activity">
    <reaction evidence="3">
        <text>Selective cleavage of Arg-|-Ile bond in factor X to form factor Xa.</text>
        <dbReference type="EC" id="3.4.21.22"/>
    </reaction>
</comment>
<dbReference type="GO" id="GO:0005615">
    <property type="term" value="C:extracellular space"/>
    <property type="evidence" value="ECO:0007669"/>
    <property type="project" value="TreeGrafter"/>
</dbReference>
<dbReference type="Pfam" id="PF00089">
    <property type="entry name" value="Trypsin"/>
    <property type="match status" value="2"/>
</dbReference>
<evidence type="ECO:0000256" key="14">
    <source>
        <dbReference type="ARBA" id="ARBA00022525"/>
    </source>
</evidence>
<dbReference type="Proteomes" id="UP001474421">
    <property type="component" value="Unassembled WGS sequence"/>
</dbReference>
<feature type="domain" description="Gla" evidence="38">
    <location>
        <begin position="368"/>
        <end position="414"/>
    </location>
</feature>
<evidence type="ECO:0000256" key="2">
    <source>
        <dbReference type="ARBA" id="ARBA00001355"/>
    </source>
</evidence>
<dbReference type="EC" id="3.4.21.21" evidence="9"/>
<dbReference type="PROSITE" id="PS01186">
    <property type="entry name" value="EGF_2"/>
    <property type="match status" value="1"/>
</dbReference>
<reference evidence="39 40" key="1">
    <citation type="journal article" date="2024" name="Proc. Natl. Acad. Sci. U.S.A.">
        <title>The genetic regulatory architecture and epigenomic basis for age-related changes in rattlesnake venom.</title>
        <authorList>
            <person name="Hogan M.P."/>
            <person name="Holding M.L."/>
            <person name="Nystrom G.S."/>
            <person name="Colston T.J."/>
            <person name="Bartlett D.A."/>
            <person name="Mason A.J."/>
            <person name="Ellsworth S.A."/>
            <person name="Rautsaw R.M."/>
            <person name="Lawrence K.C."/>
            <person name="Strickland J.L."/>
            <person name="He B."/>
            <person name="Fraser P."/>
            <person name="Margres M.J."/>
            <person name="Gilbert D.M."/>
            <person name="Gibbs H.L."/>
            <person name="Parkinson C.L."/>
            <person name="Rokyta D.R."/>
        </authorList>
    </citation>
    <scope>NUCLEOTIDE SEQUENCE [LARGE SCALE GENOMIC DNA]</scope>
    <source>
        <strain evidence="39">DRR0105</strain>
    </source>
</reference>
<dbReference type="FunFam" id="2.10.25.10:FF:000162">
    <property type="entry name" value="Coagulation factor X (Predicted)"/>
    <property type="match status" value="1"/>
</dbReference>
<evidence type="ECO:0000256" key="6">
    <source>
        <dbReference type="ARBA" id="ARBA00009228"/>
    </source>
</evidence>
<evidence type="ECO:0000256" key="24">
    <source>
        <dbReference type="ARBA" id="ARBA00022825"/>
    </source>
</evidence>
<dbReference type="PRINTS" id="PR00722">
    <property type="entry name" value="CHYMOTRYPSIN"/>
</dbReference>
<evidence type="ECO:0000256" key="29">
    <source>
        <dbReference type="ARBA" id="ARBA00023157"/>
    </source>
</evidence>
<name>A0AAW1BI55_CROAD</name>
<keyword evidence="14" id="KW-0964">Secreted</keyword>
<evidence type="ECO:0000256" key="5">
    <source>
        <dbReference type="ARBA" id="ARBA00004613"/>
    </source>
</evidence>
<dbReference type="FunFam" id="2.10.25.10:FF:000513">
    <property type="entry name" value="Coagulation factor VII"/>
    <property type="match status" value="1"/>
</dbReference>
<evidence type="ECO:0000256" key="20">
    <source>
        <dbReference type="ARBA" id="ARBA00022723"/>
    </source>
</evidence>
<dbReference type="PROSITE" id="PS00022">
    <property type="entry name" value="EGF_1"/>
    <property type="match status" value="2"/>
</dbReference>
<dbReference type="GO" id="GO:0044469">
    <property type="term" value="P:venom-mediated blood coagulation"/>
    <property type="evidence" value="ECO:0007669"/>
    <property type="project" value="UniProtKB-ARBA"/>
</dbReference>
<keyword evidence="25" id="KW-0106">Calcium</keyword>
<dbReference type="PROSITE" id="PS50026">
    <property type="entry name" value="EGF_3"/>
    <property type="match status" value="2"/>
</dbReference>
<dbReference type="GO" id="GO:0004252">
    <property type="term" value="F:serine-type endopeptidase activity"/>
    <property type="evidence" value="ECO:0007669"/>
    <property type="project" value="UniProtKB-EC"/>
</dbReference>
<evidence type="ECO:0000256" key="19">
    <source>
        <dbReference type="ARBA" id="ARBA00022696"/>
    </source>
</evidence>
<evidence type="ECO:0000259" key="36">
    <source>
        <dbReference type="PROSITE" id="PS50026"/>
    </source>
</evidence>
<dbReference type="InterPro" id="IPR017857">
    <property type="entry name" value="Coagulation_fac-like_Gla_dom"/>
</dbReference>
<evidence type="ECO:0000313" key="40">
    <source>
        <dbReference type="Proteomes" id="UP001474421"/>
    </source>
</evidence>
<dbReference type="GO" id="GO:0006508">
    <property type="term" value="P:proteolysis"/>
    <property type="evidence" value="ECO:0007669"/>
    <property type="project" value="UniProtKB-KW"/>
</dbReference>
<evidence type="ECO:0000256" key="1">
    <source>
        <dbReference type="ARBA" id="ARBA00001239"/>
    </source>
</evidence>
<comment type="subcellular location">
    <subcellularLocation>
        <location evidence="5">Secreted</location>
    </subcellularLocation>
</comment>
<dbReference type="InterPro" id="IPR050442">
    <property type="entry name" value="Peptidase_S1_coag_factors"/>
</dbReference>
<dbReference type="GO" id="GO:0007596">
    <property type="term" value="P:blood coagulation"/>
    <property type="evidence" value="ECO:0007669"/>
    <property type="project" value="UniProtKB-KW"/>
</dbReference>
<evidence type="ECO:0000259" key="38">
    <source>
        <dbReference type="PROSITE" id="PS50998"/>
    </source>
</evidence>
<dbReference type="Pfam" id="PF14670">
    <property type="entry name" value="FXa_inhibition"/>
    <property type="match status" value="2"/>
</dbReference>
<protein>
    <recommendedName>
        <fullName evidence="12">Coagulation factor IX</fullName>
        <ecNumber evidence="9">3.4.21.21</ecNumber>
        <ecNumber evidence="8">3.4.21.22</ecNumber>
        <ecNumber evidence="10">3.4.21.6</ecNumber>
    </recommendedName>
    <alternativeName>
        <fullName evidence="32">Christmas factor</fullName>
    </alternativeName>
    <alternativeName>
        <fullName evidence="11">Coagulation factor VII</fullName>
    </alternativeName>
    <alternativeName>
        <fullName evidence="31">Serum prothrombin conversion accelerator</fullName>
    </alternativeName>
</protein>
<evidence type="ECO:0000256" key="12">
    <source>
        <dbReference type="ARBA" id="ARBA00019454"/>
    </source>
</evidence>
<dbReference type="Pfam" id="PF00594">
    <property type="entry name" value="Gla"/>
    <property type="match status" value="2"/>
</dbReference>
<keyword evidence="26" id="KW-0460">Magnesium</keyword>
<evidence type="ECO:0000256" key="10">
    <source>
        <dbReference type="ARBA" id="ARBA00012181"/>
    </source>
</evidence>
<keyword evidence="15 34" id="KW-0245">EGF-like domain</keyword>
<evidence type="ECO:0000256" key="32">
    <source>
        <dbReference type="ARBA" id="ARBA00031357"/>
    </source>
</evidence>
<dbReference type="InterPro" id="IPR009003">
    <property type="entry name" value="Peptidase_S1_PA"/>
</dbReference>
<dbReference type="Gene3D" id="2.10.25.10">
    <property type="entry name" value="Laminin"/>
    <property type="match status" value="4"/>
</dbReference>
<feature type="domain" description="EGF-like" evidence="36">
    <location>
        <begin position="414"/>
        <end position="450"/>
    </location>
</feature>
<dbReference type="SUPFAM" id="SSF57630">
    <property type="entry name" value="GLA-domain"/>
    <property type="match status" value="2"/>
</dbReference>
<dbReference type="PROSITE" id="PS00134">
    <property type="entry name" value="TRYPSIN_HIS"/>
    <property type="match status" value="2"/>
</dbReference>
<evidence type="ECO:0000256" key="34">
    <source>
        <dbReference type="PROSITE-ProRule" id="PRU00076"/>
    </source>
</evidence>
<keyword evidence="18" id="KW-0165">Cleavage on pair of basic residues</keyword>
<dbReference type="EC" id="3.4.21.6" evidence="10"/>
<dbReference type="InterPro" id="IPR001254">
    <property type="entry name" value="Trypsin_dom"/>
</dbReference>
<evidence type="ECO:0000256" key="35">
    <source>
        <dbReference type="SAM" id="SignalP"/>
    </source>
</evidence>
<comment type="catalytic activity">
    <reaction evidence="2">
        <text>Selective cleavage of Arg-|-Ile bond in factor X to form factor Xa.</text>
        <dbReference type="EC" id="3.4.21.21"/>
    </reaction>
</comment>
<evidence type="ECO:0000256" key="11">
    <source>
        <dbReference type="ARBA" id="ARBA00015530"/>
    </source>
</evidence>
<feature type="domain" description="Gla" evidence="38">
    <location>
        <begin position="40"/>
        <end position="86"/>
    </location>
</feature>
<dbReference type="Gene3D" id="4.10.740.10">
    <property type="entry name" value="Coagulation Factor IX"/>
    <property type="match status" value="2"/>
</dbReference>
<keyword evidence="40" id="KW-1185">Reference proteome</keyword>
<comment type="catalytic activity">
    <reaction evidence="1">
        <text>Selective cleavage of Arg-|-Thr and then Arg-|-Ile bonds in prothrombin to form thrombin.</text>
        <dbReference type="EC" id="3.4.21.6"/>
    </reaction>
</comment>
<dbReference type="InterPro" id="IPR035972">
    <property type="entry name" value="GLA-like_dom_SF"/>
</dbReference>
<evidence type="ECO:0000256" key="23">
    <source>
        <dbReference type="ARBA" id="ARBA00022801"/>
    </source>
</evidence>
<feature type="disulfide bond" evidence="34">
    <location>
        <begin position="112"/>
        <end position="121"/>
    </location>
</feature>
<evidence type="ECO:0000256" key="3">
    <source>
        <dbReference type="ARBA" id="ARBA00001368"/>
    </source>
</evidence>
<feature type="chain" id="PRO_5043968199" description="Coagulation factor IX" evidence="35">
    <location>
        <begin position="23"/>
        <end position="694"/>
    </location>
</feature>
<dbReference type="AlphaFoldDB" id="A0AAW1BI55"/>
<dbReference type="FunFam" id="2.40.10.10:FF:000013">
    <property type="entry name" value="Coagulation factor X"/>
    <property type="match status" value="2"/>
</dbReference>
<organism evidence="39 40">
    <name type="scientific">Crotalus adamanteus</name>
    <name type="common">Eastern diamondback rattlesnake</name>
    <dbReference type="NCBI Taxonomy" id="8729"/>
    <lineage>
        <taxon>Eukaryota</taxon>
        <taxon>Metazoa</taxon>
        <taxon>Chordata</taxon>
        <taxon>Craniata</taxon>
        <taxon>Vertebrata</taxon>
        <taxon>Euteleostomi</taxon>
        <taxon>Lepidosauria</taxon>
        <taxon>Squamata</taxon>
        <taxon>Bifurcata</taxon>
        <taxon>Unidentata</taxon>
        <taxon>Episquamata</taxon>
        <taxon>Toxicofera</taxon>
        <taxon>Serpentes</taxon>
        <taxon>Colubroidea</taxon>
        <taxon>Viperidae</taxon>
        <taxon>Crotalinae</taxon>
        <taxon>Crotalus</taxon>
    </lineage>
</organism>
<dbReference type="PANTHER" id="PTHR24278">
    <property type="entry name" value="COAGULATION FACTOR"/>
    <property type="match status" value="1"/>
</dbReference>
<feature type="domain" description="EGF-like" evidence="36">
    <location>
        <begin position="86"/>
        <end position="122"/>
    </location>
</feature>
<dbReference type="EMBL" id="JAOTOJ010000004">
    <property type="protein sequence ID" value="KAK9401779.1"/>
    <property type="molecule type" value="Genomic_DNA"/>
</dbReference>
<dbReference type="InterPro" id="IPR000294">
    <property type="entry name" value="GLA_domain"/>
</dbReference>
<feature type="domain" description="Peptidase S1" evidence="37">
    <location>
        <begin position="191"/>
        <end position="559"/>
    </location>
</feature>
<feature type="signal peptide" evidence="35">
    <location>
        <begin position="1"/>
        <end position="22"/>
    </location>
</feature>
<dbReference type="SMART" id="SM00181">
    <property type="entry name" value="EGF"/>
    <property type="match status" value="4"/>
</dbReference>
<dbReference type="PRINTS" id="PR00010">
    <property type="entry name" value="EGFBLOOD"/>
</dbReference>
<sequence>MISCHFGVLLCLLLLASPIARASVFLRHKEASNLLQRSRRANYFLEELKAGSLERECQEEKCSWEEAREIFQDDLRTKEFWAIYTDPDQCDSNPCQNGGTCIDSYQDYFCICSPKHEGRNCEIGPESKLKCFFKNGNCEQFCVDSPTTLRQCFCAEGYRLASDQISCIAEVDYPCGKIPVLAERPNRQGRIIGGYDCPPGECPWQALIIDNGNEKCGGVLVAPSWIISAAHCFHLVHRQNLRIRLGEYNINRRDEGEQERRVDELIIHEKYSSKTVDNDIALLRLSAPVNFSEYVVPICLPPPRFAADILNYVEFSTVSGWGRLLEGTMAPQLLLCLILTFLWSLPKTESNVFLQSKVANRFLQRTKRANSLFEEFKSGNIERECIEERCSKEEAREAFEDQEKTENFWNIYVDGDQCLSNPCHYGGTCKDGIGSYTCTCLAGYQGKNCEYLIHKSCRLDNGDCWHYCKFDQNDIQCSCAEGYILGDDGQSCVAGGDFSCGRIKKARDKREASLPDQTDFSEAYDVIDEDNYVESPTNFSSMVPTVQSKNETWLDKADDSDRGVRVVNGTDCKLGECPWQALLINDLGDGFCGGTILSPMYVLTAAHCINQTKHIKVIVGEVDISRKKTGRLLAVNKIYVHQKFVLATYDYDIALIQLKTPIRFSENNIDILVESYVWTRGGGGGGGGGDDSIP</sequence>
<keyword evidence="16" id="KW-0597">Phosphoprotein</keyword>
<keyword evidence="22" id="KW-0677">Repeat</keyword>
<evidence type="ECO:0000256" key="9">
    <source>
        <dbReference type="ARBA" id="ARBA00012069"/>
    </source>
</evidence>
<dbReference type="GO" id="GO:0005509">
    <property type="term" value="F:calcium ion binding"/>
    <property type="evidence" value="ECO:0007669"/>
    <property type="project" value="InterPro"/>
</dbReference>
<evidence type="ECO:0000256" key="18">
    <source>
        <dbReference type="ARBA" id="ARBA00022685"/>
    </source>
</evidence>
<keyword evidence="27" id="KW-0094">Blood coagulation</keyword>
<dbReference type="Gene3D" id="2.40.10.10">
    <property type="entry name" value="Trypsin-like serine proteases"/>
    <property type="match status" value="2"/>
</dbReference>
<evidence type="ECO:0000256" key="22">
    <source>
        <dbReference type="ARBA" id="ARBA00022737"/>
    </source>
</evidence>
<dbReference type="InterPro" id="IPR018097">
    <property type="entry name" value="EGF_Ca-bd_CS"/>
</dbReference>
<dbReference type="SUPFAM" id="SSF57196">
    <property type="entry name" value="EGF/Laminin"/>
    <property type="match status" value="1"/>
</dbReference>
<dbReference type="CDD" id="cd00190">
    <property type="entry name" value="Tryp_SPc"/>
    <property type="match status" value="1"/>
</dbReference>
<dbReference type="PROSITE" id="PS50998">
    <property type="entry name" value="GLA_2"/>
    <property type="match status" value="2"/>
</dbReference>
<evidence type="ECO:0000256" key="7">
    <source>
        <dbReference type="ARBA" id="ARBA00011245"/>
    </source>
</evidence>
<evidence type="ECO:0000256" key="17">
    <source>
        <dbReference type="ARBA" id="ARBA00022670"/>
    </source>
</evidence>
<comment type="function">
    <text evidence="33">Initiates the extrinsic pathway of blood coagulation. Serine protease that circulates in the blood in a zymogen form. Factor VII is converted to factor VIIa by factor Xa, factor XIIa, factor IXa, or thrombin by minor proteolysis. In the presence of tissue factor and calcium ions, factor VIIa then converts factor X to factor Xa by limited proteolysis. Factor VIIa also converts factor IX to factor IXa in the presence of tissue factor and calcium.</text>
</comment>
<dbReference type="EC" id="3.4.21.22" evidence="8"/>
<dbReference type="InterPro" id="IPR000152">
    <property type="entry name" value="EGF-type_Asp/Asn_hydroxyl_site"/>
</dbReference>
<keyword evidence="28" id="KW-0865">Zymogen</keyword>
<keyword evidence="23" id="KW-0378">Hydrolase</keyword>
<evidence type="ECO:0000256" key="31">
    <source>
        <dbReference type="ARBA" id="ARBA00030307"/>
    </source>
</evidence>
<dbReference type="FunFam" id="2.10.25.10:FF:000259">
    <property type="entry name" value="Coagulation factor VII"/>
    <property type="match status" value="1"/>
</dbReference>
<evidence type="ECO:0000256" key="16">
    <source>
        <dbReference type="ARBA" id="ARBA00022553"/>
    </source>
</evidence>
<evidence type="ECO:0000259" key="37">
    <source>
        <dbReference type="PROSITE" id="PS50240"/>
    </source>
</evidence>
<evidence type="ECO:0000256" key="33">
    <source>
        <dbReference type="ARBA" id="ARBA00056668"/>
    </source>
</evidence>
<accession>A0AAW1BI55</accession>
<dbReference type="InterPro" id="IPR018114">
    <property type="entry name" value="TRYPSIN_HIS"/>
</dbReference>
<dbReference type="SMART" id="SM00020">
    <property type="entry name" value="Tryp_SPc"/>
    <property type="match status" value="1"/>
</dbReference>
<comment type="caution">
    <text evidence="34">Lacks conserved residue(s) required for the propagation of feature annotation.</text>
</comment>
<keyword evidence="17" id="KW-0645">Protease</keyword>
<dbReference type="CDD" id="cd00054">
    <property type="entry name" value="EGF_CA"/>
    <property type="match status" value="2"/>
</dbReference>
<evidence type="ECO:0000256" key="4">
    <source>
        <dbReference type="ARBA" id="ARBA00002741"/>
    </source>
</evidence>
<keyword evidence="24" id="KW-0720">Serine protease</keyword>
<dbReference type="InterPro" id="IPR000742">
    <property type="entry name" value="EGF"/>
</dbReference>
<keyword evidence="20" id="KW-0479">Metal-binding</keyword>
<dbReference type="InterPro" id="IPR001881">
    <property type="entry name" value="EGF-like_Ca-bd_dom"/>
</dbReference>
<evidence type="ECO:0000256" key="21">
    <source>
        <dbReference type="ARBA" id="ARBA00022729"/>
    </source>
</evidence>
<comment type="function">
    <text evidence="4">Factor IX is a vitamin K-dependent plasma protein that participates in the intrinsic pathway of blood coagulation by converting factor X to its active form in the presence of Ca(2+) ions, phospholipids, and factor VIIIa.</text>
</comment>
<keyword evidence="19" id="KW-0356">Hemostasis</keyword>
<dbReference type="PROSITE" id="PS50240">
    <property type="entry name" value="TRYPSIN_DOM"/>
    <property type="match status" value="2"/>
</dbReference>
<gene>
    <name evidence="39" type="ORF">NXF25_010135</name>
</gene>
<comment type="subunit">
    <text evidence="7">Monomer.</text>
</comment>
<evidence type="ECO:0000256" key="25">
    <source>
        <dbReference type="ARBA" id="ARBA00022837"/>
    </source>
</evidence>
<evidence type="ECO:0000313" key="39">
    <source>
        <dbReference type="EMBL" id="KAK9401779.1"/>
    </source>
</evidence>
<evidence type="ECO:0000256" key="15">
    <source>
        <dbReference type="ARBA" id="ARBA00022536"/>
    </source>
</evidence>
<dbReference type="FunFam" id="4.10.740.10:FF:000001">
    <property type="entry name" value="vitamin K-dependent protein S"/>
    <property type="match status" value="2"/>
</dbReference>
<evidence type="ECO:0000256" key="13">
    <source>
        <dbReference type="ARBA" id="ARBA00022479"/>
    </source>
</evidence>
<dbReference type="PANTHER" id="PTHR24278:SF26">
    <property type="entry name" value="COAGULATION FACTOR VII"/>
    <property type="match status" value="1"/>
</dbReference>
<evidence type="ECO:0000256" key="27">
    <source>
        <dbReference type="ARBA" id="ARBA00023084"/>
    </source>
</evidence>
<dbReference type="PROSITE" id="PS00010">
    <property type="entry name" value="ASX_HYDROXYL"/>
    <property type="match status" value="2"/>
</dbReference>
<evidence type="ECO:0000256" key="8">
    <source>
        <dbReference type="ARBA" id="ARBA00012066"/>
    </source>
</evidence>
<keyword evidence="30" id="KW-0325">Glycoprotein</keyword>
<proteinExistence type="inferred from homology"/>
<comment type="similarity">
    <text evidence="6">Belongs to the peptidase S1 family. Snake venom subfamily.</text>
</comment>
<dbReference type="PRINTS" id="PR00001">
    <property type="entry name" value="GLABLOOD"/>
</dbReference>
<keyword evidence="13" id="KW-0301">Gamma-carboxyglutamic acid</keyword>
<dbReference type="SMART" id="SM00069">
    <property type="entry name" value="GLA"/>
    <property type="match status" value="2"/>
</dbReference>
<feature type="disulfide bond" evidence="34">
    <location>
        <begin position="440"/>
        <end position="449"/>
    </location>
</feature>
<dbReference type="Pfam" id="PF00008">
    <property type="entry name" value="EGF"/>
    <property type="match status" value="2"/>
</dbReference>
<comment type="caution">
    <text evidence="39">The sequence shown here is derived from an EMBL/GenBank/DDBJ whole genome shotgun (WGS) entry which is preliminary data.</text>
</comment>
<dbReference type="PROSITE" id="PS00011">
    <property type="entry name" value="GLA_1"/>
    <property type="match status" value="2"/>
</dbReference>
<evidence type="ECO:0000256" key="28">
    <source>
        <dbReference type="ARBA" id="ARBA00023145"/>
    </source>
</evidence>
<feature type="domain" description="Peptidase S1" evidence="37">
    <location>
        <begin position="566"/>
        <end position="694"/>
    </location>
</feature>